<gene>
    <name evidence="1" type="ORF">BDU57DRAFT_452296</name>
</gene>
<protein>
    <submittedName>
        <fullName evidence="1">Uncharacterized protein</fullName>
    </submittedName>
</protein>
<organism evidence="1 2">
    <name type="scientific">Ampelomyces quisqualis</name>
    <name type="common">Powdery mildew agent</name>
    <dbReference type="NCBI Taxonomy" id="50730"/>
    <lineage>
        <taxon>Eukaryota</taxon>
        <taxon>Fungi</taxon>
        <taxon>Dikarya</taxon>
        <taxon>Ascomycota</taxon>
        <taxon>Pezizomycotina</taxon>
        <taxon>Dothideomycetes</taxon>
        <taxon>Pleosporomycetidae</taxon>
        <taxon>Pleosporales</taxon>
        <taxon>Pleosporineae</taxon>
        <taxon>Phaeosphaeriaceae</taxon>
        <taxon>Ampelomyces</taxon>
    </lineage>
</organism>
<dbReference type="EMBL" id="ML979136">
    <property type="protein sequence ID" value="KAF1915060.1"/>
    <property type="molecule type" value="Genomic_DNA"/>
</dbReference>
<dbReference type="Proteomes" id="UP000800096">
    <property type="component" value="Unassembled WGS sequence"/>
</dbReference>
<dbReference type="AlphaFoldDB" id="A0A6A5QJP0"/>
<feature type="non-terminal residue" evidence="1">
    <location>
        <position position="1"/>
    </location>
</feature>
<proteinExistence type="predicted"/>
<accession>A0A6A5QJP0</accession>
<sequence length="66" mass="7492">RRFQVGSWITCRDSIYRVVSWLQWVVPMTSSPLRVVRANCPEMPAPRGSASADHPCLPHWISAIKS</sequence>
<evidence type="ECO:0000313" key="1">
    <source>
        <dbReference type="EMBL" id="KAF1915060.1"/>
    </source>
</evidence>
<reference evidence="1" key="1">
    <citation type="journal article" date="2020" name="Stud. Mycol.">
        <title>101 Dothideomycetes genomes: a test case for predicting lifestyles and emergence of pathogens.</title>
        <authorList>
            <person name="Haridas S."/>
            <person name="Albert R."/>
            <person name="Binder M."/>
            <person name="Bloem J."/>
            <person name="Labutti K."/>
            <person name="Salamov A."/>
            <person name="Andreopoulos B."/>
            <person name="Baker S."/>
            <person name="Barry K."/>
            <person name="Bills G."/>
            <person name="Bluhm B."/>
            <person name="Cannon C."/>
            <person name="Castanera R."/>
            <person name="Culley D."/>
            <person name="Daum C."/>
            <person name="Ezra D."/>
            <person name="Gonzalez J."/>
            <person name="Henrissat B."/>
            <person name="Kuo A."/>
            <person name="Liang C."/>
            <person name="Lipzen A."/>
            <person name="Lutzoni F."/>
            <person name="Magnuson J."/>
            <person name="Mondo S."/>
            <person name="Nolan M."/>
            <person name="Ohm R."/>
            <person name="Pangilinan J."/>
            <person name="Park H.-J."/>
            <person name="Ramirez L."/>
            <person name="Alfaro M."/>
            <person name="Sun H."/>
            <person name="Tritt A."/>
            <person name="Yoshinaga Y."/>
            <person name="Zwiers L.-H."/>
            <person name="Turgeon B."/>
            <person name="Goodwin S."/>
            <person name="Spatafora J."/>
            <person name="Crous P."/>
            <person name="Grigoriev I."/>
        </authorList>
    </citation>
    <scope>NUCLEOTIDE SEQUENCE</scope>
    <source>
        <strain evidence="1">HMLAC05119</strain>
    </source>
</reference>
<keyword evidence="2" id="KW-1185">Reference proteome</keyword>
<evidence type="ECO:0000313" key="2">
    <source>
        <dbReference type="Proteomes" id="UP000800096"/>
    </source>
</evidence>
<name>A0A6A5QJP0_AMPQU</name>